<dbReference type="GO" id="GO:0006508">
    <property type="term" value="P:proteolysis"/>
    <property type="evidence" value="ECO:0007669"/>
    <property type="project" value="InterPro"/>
</dbReference>
<organism evidence="5 6">
    <name type="scientific">Alternaria tenuissima</name>
    <dbReference type="NCBI Taxonomy" id="119927"/>
    <lineage>
        <taxon>Eukaryota</taxon>
        <taxon>Fungi</taxon>
        <taxon>Dikarya</taxon>
        <taxon>Ascomycota</taxon>
        <taxon>Pezizomycotina</taxon>
        <taxon>Dothideomycetes</taxon>
        <taxon>Pleosporomycetidae</taxon>
        <taxon>Pleosporales</taxon>
        <taxon>Pleosporineae</taxon>
        <taxon>Pleosporaceae</taxon>
        <taxon>Alternaria</taxon>
        <taxon>Alternaria sect. Alternaria</taxon>
        <taxon>Alternaria alternata complex</taxon>
    </lineage>
</organism>
<dbReference type="InterPro" id="IPR023827">
    <property type="entry name" value="Peptidase_S8_Asp-AS"/>
</dbReference>
<dbReference type="PRINTS" id="PR00723">
    <property type="entry name" value="SUBTILISIN"/>
</dbReference>
<evidence type="ECO:0008006" key="7">
    <source>
        <dbReference type="Google" id="ProtNLM"/>
    </source>
</evidence>
<feature type="compositionally biased region" description="Low complexity" evidence="3">
    <location>
        <begin position="216"/>
        <end position="229"/>
    </location>
</feature>
<dbReference type="InterPro" id="IPR036852">
    <property type="entry name" value="Peptidase_S8/S53_dom_sf"/>
</dbReference>
<reference evidence="6" key="1">
    <citation type="journal article" date="2019" name="bioRxiv">
        <title>Genomics, evolutionary history and diagnostics of the Alternaria alternata species group including apple and Asian pear pathotypes.</title>
        <authorList>
            <person name="Armitage A.D."/>
            <person name="Cockerton H.M."/>
            <person name="Sreenivasaprasad S."/>
            <person name="Woodhall J.W."/>
            <person name="Lane C.R."/>
            <person name="Harrison R.J."/>
            <person name="Clarkson J.P."/>
        </authorList>
    </citation>
    <scope>NUCLEOTIDE SEQUENCE [LARGE SCALE GENOMIC DNA]</scope>
    <source>
        <strain evidence="6">FERA 1082</strain>
    </source>
</reference>
<keyword evidence="1" id="KW-0378">Hydrolase</keyword>
<feature type="compositionally biased region" description="Acidic residues" evidence="3">
    <location>
        <begin position="303"/>
        <end position="313"/>
    </location>
</feature>
<feature type="signal peptide" evidence="4">
    <location>
        <begin position="1"/>
        <end position="18"/>
    </location>
</feature>
<comment type="caution">
    <text evidence="2">Lacks conserved residue(s) required for the propagation of feature annotation.</text>
</comment>
<protein>
    <recommendedName>
        <fullName evidence="7">Peptidase S8/S53 domain-containing protein</fullName>
    </recommendedName>
</protein>
<feature type="region of interest" description="Disordered" evidence="3">
    <location>
        <begin position="204"/>
        <end position="229"/>
    </location>
</feature>
<comment type="similarity">
    <text evidence="2">Belongs to the peptidase S8 family.</text>
</comment>
<dbReference type="GO" id="GO:0004252">
    <property type="term" value="F:serine-type endopeptidase activity"/>
    <property type="evidence" value="ECO:0007669"/>
    <property type="project" value="InterPro"/>
</dbReference>
<feature type="compositionally biased region" description="Low complexity" evidence="3">
    <location>
        <begin position="488"/>
        <end position="508"/>
    </location>
</feature>
<feature type="region of interest" description="Disordered" evidence="3">
    <location>
        <begin position="145"/>
        <end position="178"/>
    </location>
</feature>
<evidence type="ECO:0000256" key="1">
    <source>
        <dbReference type="ARBA" id="ARBA00022801"/>
    </source>
</evidence>
<evidence type="ECO:0000256" key="2">
    <source>
        <dbReference type="PROSITE-ProRule" id="PRU01240"/>
    </source>
</evidence>
<dbReference type="InterPro" id="IPR015500">
    <property type="entry name" value="Peptidase_S8_subtilisin-rel"/>
</dbReference>
<dbReference type="AlphaFoldDB" id="A0A4Q4M387"/>
<evidence type="ECO:0000313" key="6">
    <source>
        <dbReference type="Proteomes" id="UP000292402"/>
    </source>
</evidence>
<feature type="compositionally biased region" description="Low complexity" evidence="3">
    <location>
        <begin position="1115"/>
        <end position="1130"/>
    </location>
</feature>
<dbReference type="PROSITE" id="PS51892">
    <property type="entry name" value="SUBTILASE"/>
    <property type="match status" value="1"/>
</dbReference>
<feature type="region of interest" description="Disordered" evidence="3">
    <location>
        <begin position="471"/>
        <end position="508"/>
    </location>
</feature>
<keyword evidence="4" id="KW-0732">Signal</keyword>
<feature type="region of interest" description="Disordered" evidence="3">
    <location>
        <begin position="290"/>
        <end position="319"/>
    </location>
</feature>
<dbReference type="CDD" id="cd00306">
    <property type="entry name" value="Peptidases_S8_S53"/>
    <property type="match status" value="1"/>
</dbReference>
<feature type="region of interest" description="Disordered" evidence="3">
    <location>
        <begin position="522"/>
        <end position="541"/>
    </location>
</feature>
<gene>
    <name evidence="5" type="ORF">AA0114_g10789</name>
</gene>
<evidence type="ECO:0000313" key="5">
    <source>
        <dbReference type="EMBL" id="RYN41592.1"/>
    </source>
</evidence>
<dbReference type="Proteomes" id="UP000292402">
    <property type="component" value="Unassembled WGS sequence"/>
</dbReference>
<sequence length="1162" mass="121846">MELFHLLLYALILGSVHASLPYHLSDTDDDPLVPRDVSPADLYLLSTSVSPSGILSSAPATVYPTTSTSKVNSSRGTASVSATSIVTSLTPPSSGLPSTFSASLSNGSSQAFASSIYLTSTSKLSIVTSSSGVASGSASTLSVSFSGTSNSSQNLPSSISTISSTSSSSIHSTPDTPVSVSQSLVTTTVTASNGAPSTLIVTATQSQDTSSGEIMSSSQPSQASTAPAAIPTAPSLEAVIGGVGYQLPSSDQDAIDVMLQDGSIAQLLANKIIIGSQTVTVPSGLTSETALSDGITAKPGEATEPEEGDDDDDHGGSGGGGLFGALGGIAKGATSAIGGAIDGVGSVTTGALGFAGGTVVAAAGLSEPLSGAVGNMGKFVSSLNGIQKSFPGSELTKSALDTFIGAQSLARQSLNWMKSTANLAQDFPNLPADVQSKLKSTAADFAKDDGPLAQCKAAIEAFRDFPWEEAEVPSQTVDPDTTEKATNTASLQSTQGTSTAQTTSMKSSTAISSTAMSASSTVTSSQTSFSSSETPTPTPDATKWYTIISKYGTPWETFKQFITELDGGNGDLAKWDSEAVRQQMYIAKLNASQVSEIEERYDFISGILEDHFDEDIDCSLEHFRAIGGSRPTHTDPSESLSPKGHIDWSSITSNTIPHLAARTLLEQDSDAPWWKKMLSAPPRDIDIVDSGPQFDPPYLADDSLGKGVTIYVLDDGFDTDNVDLQAGTRSISTIVTPNRYTYALNIQNDPGNPIDRTMPEQIQGGDHGTMMATIAAGIELGIAPKANLCLVKTKNRIKNKYRPELSFTLPITLKGLVWFVNAVLEDIEERRSRNPGTKSVINMSWGIQTRGKSTRDLEEMTKAFKNLLDFCKARSVPVVVAAGNTPSVSFVHDSYPQALSTADDTMIIVGGVTETGALYETTVRDPNNQITVHAPAKPVTVPQSGGKTPPEVEREGTSHAAAITSGLIAYLYGLPNWQQNLYVQQTPMKRILKDHAWLRSNAIASDDRVAGKFVYNLARGDPFHGSHTCVQRRDKFGKRHDEELCSLSSILPTSTSSSGTTSAFPTSATMSSMTSSLSARVSISSANTNSSSTPHSSQMNSSTKSLVSLGGMDISPATSSSQTSETSSESPQPPTSPTPTPTQRLPRQLNNRHHQQLHPMDG</sequence>
<feature type="chain" id="PRO_5020275069" description="Peptidase S8/S53 domain-containing protein" evidence="4">
    <location>
        <begin position="19"/>
        <end position="1162"/>
    </location>
</feature>
<evidence type="ECO:0000256" key="3">
    <source>
        <dbReference type="SAM" id="MobiDB-lite"/>
    </source>
</evidence>
<accession>A0A4Q4M387</accession>
<feature type="compositionally biased region" description="Pro residues" evidence="3">
    <location>
        <begin position="1131"/>
        <end position="1140"/>
    </location>
</feature>
<feature type="compositionally biased region" description="Polar residues" evidence="3">
    <location>
        <begin position="204"/>
        <end position="215"/>
    </location>
</feature>
<name>A0A4Q4M387_9PLEO</name>
<dbReference type="EMBL" id="PDXA01000050">
    <property type="protein sequence ID" value="RYN41592.1"/>
    <property type="molecule type" value="Genomic_DNA"/>
</dbReference>
<proteinExistence type="inferred from homology"/>
<feature type="compositionally biased region" description="Low complexity" evidence="3">
    <location>
        <begin position="1085"/>
        <end position="1103"/>
    </location>
</feature>
<dbReference type="SUPFAM" id="SSF52743">
    <property type="entry name" value="Subtilisin-like"/>
    <property type="match status" value="1"/>
</dbReference>
<dbReference type="Gene3D" id="3.40.50.200">
    <property type="entry name" value="Peptidase S8/S53 domain"/>
    <property type="match status" value="1"/>
</dbReference>
<evidence type="ECO:0000256" key="4">
    <source>
        <dbReference type="SAM" id="SignalP"/>
    </source>
</evidence>
<comment type="caution">
    <text evidence="5">The sequence shown here is derived from an EMBL/GenBank/DDBJ whole genome shotgun (WGS) entry which is preliminary data.</text>
</comment>
<feature type="compositionally biased region" description="Polar residues" evidence="3">
    <location>
        <begin position="473"/>
        <end position="487"/>
    </location>
</feature>
<dbReference type="PROSITE" id="PS00136">
    <property type="entry name" value="SUBTILASE_ASP"/>
    <property type="match status" value="1"/>
</dbReference>
<feature type="region of interest" description="Disordered" evidence="3">
    <location>
        <begin position="1085"/>
        <end position="1162"/>
    </location>
</feature>